<protein>
    <submittedName>
        <fullName evidence="1">Conserved hypothetical phage tail region protein</fullName>
    </submittedName>
</protein>
<sequence length="177" mass="19516">MPQVSAKGIPVDPYKNFRFRVRYSDRSDYIAAVSKISGLKRSTEVVKHRAGGDPTTSRKLPGRTEYEAVTLERGVTFDTEFANWANSVWSFRRAGGGVATSLATFRRDLVIDVLDDGGSVVSSYSLHRAWVSEYQALSDLDANANAVLIEHIKLENEGWVHEGPKGPPAETSFQDPA</sequence>
<keyword evidence="2" id="KW-1185">Reference proteome</keyword>
<gene>
    <name evidence="1" type="ORF">SAMN04489726_0078</name>
</gene>
<dbReference type="GO" id="GO:0005198">
    <property type="term" value="F:structural molecule activity"/>
    <property type="evidence" value="ECO:0007669"/>
    <property type="project" value="InterPro"/>
</dbReference>
<dbReference type="RefSeq" id="WP_030431878.1">
    <property type="nucleotide sequence ID" value="NZ_JOEF01000022.1"/>
</dbReference>
<name>A0A1G9QXZ2_ALLAB</name>
<dbReference type="PANTHER" id="PTHR38009">
    <property type="entry name" value="CONSERVED HYPOTHETICAL PHAGE TAIL PROTEIN"/>
    <property type="match status" value="1"/>
</dbReference>
<proteinExistence type="predicted"/>
<dbReference type="Pfam" id="PF06841">
    <property type="entry name" value="Phage_T4_gp19"/>
    <property type="match status" value="1"/>
</dbReference>
<dbReference type="OrthoDB" id="9790161at2"/>
<dbReference type="AlphaFoldDB" id="A0A1G9QXZ2"/>
<dbReference type="EMBL" id="LT629701">
    <property type="protein sequence ID" value="SDM15823.1"/>
    <property type="molecule type" value="Genomic_DNA"/>
</dbReference>
<reference evidence="1 2" key="1">
    <citation type="submission" date="2016-10" db="EMBL/GenBank/DDBJ databases">
        <authorList>
            <person name="de Groot N.N."/>
        </authorList>
    </citation>
    <scope>NUCLEOTIDE SEQUENCE [LARGE SCALE GENOMIC DNA]</scope>
    <source>
        <strain evidence="1 2">DSM 44149</strain>
    </source>
</reference>
<dbReference type="InterPro" id="IPR010667">
    <property type="entry name" value="Phage_T4_Gp19"/>
</dbReference>
<organism evidence="1 2">
    <name type="scientific">Allokutzneria albata</name>
    <name type="common">Kibdelosporangium albatum</name>
    <dbReference type="NCBI Taxonomy" id="211114"/>
    <lineage>
        <taxon>Bacteria</taxon>
        <taxon>Bacillati</taxon>
        <taxon>Actinomycetota</taxon>
        <taxon>Actinomycetes</taxon>
        <taxon>Pseudonocardiales</taxon>
        <taxon>Pseudonocardiaceae</taxon>
        <taxon>Allokutzneria</taxon>
    </lineage>
</organism>
<evidence type="ECO:0000313" key="2">
    <source>
        <dbReference type="Proteomes" id="UP000183376"/>
    </source>
</evidence>
<dbReference type="NCBIfam" id="TIGR02241">
    <property type="entry name" value="conserved hypothetical phage tail region protein"/>
    <property type="match status" value="1"/>
</dbReference>
<dbReference type="STRING" id="211114.SAMN04489726_0078"/>
<accession>A0A1G9QXZ2</accession>
<dbReference type="PANTHER" id="PTHR38009:SF1">
    <property type="entry name" value="CONSERVED HYPOTHETICAL PHAGE TAIL PROTEIN"/>
    <property type="match status" value="1"/>
</dbReference>
<evidence type="ECO:0000313" key="1">
    <source>
        <dbReference type="EMBL" id="SDM15823.1"/>
    </source>
</evidence>
<dbReference type="Proteomes" id="UP000183376">
    <property type="component" value="Chromosome I"/>
</dbReference>
<dbReference type="eggNOG" id="ENOG502Z7JZ">
    <property type="taxonomic scope" value="Bacteria"/>
</dbReference>
<dbReference type="InterPro" id="IPR011747">
    <property type="entry name" value="CHP02241"/>
</dbReference>